<protein>
    <recommendedName>
        <fullName evidence="2">arginyltransferase</fullName>
        <ecNumber evidence="2">2.3.2.8</ecNumber>
    </recommendedName>
</protein>
<dbReference type="AlphaFoldDB" id="A0A1E3P1A0"/>
<dbReference type="GeneID" id="30203018"/>
<feature type="domain" description="N-end aminoacyl transferase N-terminal" evidence="5">
    <location>
        <begin position="19"/>
        <end position="111"/>
    </location>
</feature>
<dbReference type="STRING" id="683960.A0A1E3P1A0"/>
<evidence type="ECO:0000259" key="6">
    <source>
        <dbReference type="Pfam" id="PF04377"/>
    </source>
</evidence>
<dbReference type="GO" id="GO:0004057">
    <property type="term" value="F:arginyl-tRNA--protein transferase activity"/>
    <property type="evidence" value="ECO:0007669"/>
    <property type="project" value="UniProtKB-EC"/>
</dbReference>
<evidence type="ECO:0000256" key="2">
    <source>
        <dbReference type="ARBA" id="ARBA00012025"/>
    </source>
</evidence>
<accession>A0A1E3P1A0</accession>
<feature type="domain" description="N-end rule aminoacyl transferase C-terminal" evidence="6">
    <location>
        <begin position="160"/>
        <end position="286"/>
    </location>
</feature>
<name>A0A1E3P1A0_WICAA</name>
<dbReference type="GO" id="GO:0005737">
    <property type="term" value="C:cytoplasm"/>
    <property type="evidence" value="ECO:0007669"/>
    <property type="project" value="TreeGrafter"/>
</dbReference>
<sequence length="433" mass="50831">MQMNEKLIISRPLYLKSDDCGYCHHEKPHSKAFPTKSWTNHYAQSKETPSSISLGFQVENMTVEQYDQLINKGFRRSGSFLYKTDLLRGCCRMYTIRTNMEMFKLNKEHRQTINKFNKKIGIEGHSDDSKGFELVKELRKMDQCDRLKIKYEDSVFTKRKYELFTKYQNHIHDDFKTSERSFKRFLCDYPFMQNGKIKDDEVLQYGPLHQCYYLDSKLIAIGFLDVLPSGISSIYFIYDPDYKELGLGKISGLKEMELSQKLGLQYYYLGYFIEDCSKMSYKKKFGGEILNVVDYDYYKYDDIKSYMKDGALFAIKDGVNVVEEMYGVDGDEFKQATKYFKHWEGVDYGKISNDILDQDEGDVYGIPGVIPGVLPLQELANQWDTSRLKMLIFEDGFLRPIVYDLENERTKRVVLDIYRVIGLELLNQSVVFM</sequence>
<dbReference type="InterPro" id="IPR016181">
    <property type="entry name" value="Acyl_CoA_acyltransferase"/>
</dbReference>
<dbReference type="Pfam" id="PF04376">
    <property type="entry name" value="ATE_N"/>
    <property type="match status" value="1"/>
</dbReference>
<keyword evidence="3" id="KW-0808">Transferase</keyword>
<dbReference type="PANTHER" id="PTHR21367:SF1">
    <property type="entry name" value="ARGINYL-TRNA--PROTEIN TRANSFERASE 1"/>
    <property type="match status" value="1"/>
</dbReference>
<dbReference type="EC" id="2.3.2.8" evidence="2"/>
<organism evidence="7 8">
    <name type="scientific">Wickerhamomyces anomalus (strain ATCC 58044 / CBS 1984 / NCYC 433 / NRRL Y-366-8)</name>
    <name type="common">Yeast</name>
    <name type="synonym">Hansenula anomala</name>
    <dbReference type="NCBI Taxonomy" id="683960"/>
    <lineage>
        <taxon>Eukaryota</taxon>
        <taxon>Fungi</taxon>
        <taxon>Dikarya</taxon>
        <taxon>Ascomycota</taxon>
        <taxon>Saccharomycotina</taxon>
        <taxon>Saccharomycetes</taxon>
        <taxon>Phaffomycetales</taxon>
        <taxon>Wickerhamomycetaceae</taxon>
        <taxon>Wickerhamomyces</taxon>
    </lineage>
</organism>
<gene>
    <name evidence="7" type="ORF">WICANDRAFT_84756</name>
</gene>
<dbReference type="InterPro" id="IPR007472">
    <property type="entry name" value="N-end_Aminoacyl_Trfase_C"/>
</dbReference>
<comment type="similarity">
    <text evidence="1">Belongs to the R-transferase family.</text>
</comment>
<evidence type="ECO:0000259" key="5">
    <source>
        <dbReference type="Pfam" id="PF04376"/>
    </source>
</evidence>
<keyword evidence="8" id="KW-1185">Reference proteome</keyword>
<dbReference type="OrthoDB" id="74183at2759"/>
<dbReference type="EMBL" id="KV454211">
    <property type="protein sequence ID" value="ODQ59108.1"/>
    <property type="molecule type" value="Genomic_DNA"/>
</dbReference>
<dbReference type="GO" id="GO:0006915">
    <property type="term" value="P:apoptotic process"/>
    <property type="evidence" value="ECO:0007669"/>
    <property type="project" value="EnsemblFungi"/>
</dbReference>
<proteinExistence type="inferred from homology"/>
<dbReference type="GO" id="GO:0071596">
    <property type="term" value="P:ubiquitin-dependent protein catabolic process via the N-end rule pathway"/>
    <property type="evidence" value="ECO:0007669"/>
    <property type="project" value="EnsemblFungi"/>
</dbReference>
<dbReference type="RefSeq" id="XP_019038315.1">
    <property type="nucleotide sequence ID" value="XM_019185772.1"/>
</dbReference>
<dbReference type="PANTHER" id="PTHR21367">
    <property type="entry name" value="ARGININE-TRNA-PROTEIN TRANSFERASE 1"/>
    <property type="match status" value="1"/>
</dbReference>
<dbReference type="Pfam" id="PF04377">
    <property type="entry name" value="ATE_C"/>
    <property type="match status" value="1"/>
</dbReference>
<evidence type="ECO:0000256" key="1">
    <source>
        <dbReference type="ARBA" id="ARBA00009991"/>
    </source>
</evidence>
<dbReference type="Proteomes" id="UP000094112">
    <property type="component" value="Unassembled WGS sequence"/>
</dbReference>
<dbReference type="SUPFAM" id="SSF55729">
    <property type="entry name" value="Acyl-CoA N-acyltransferases (Nat)"/>
    <property type="match status" value="1"/>
</dbReference>
<evidence type="ECO:0000256" key="3">
    <source>
        <dbReference type="ARBA" id="ARBA00022679"/>
    </source>
</evidence>
<evidence type="ECO:0000313" key="8">
    <source>
        <dbReference type="Proteomes" id="UP000094112"/>
    </source>
</evidence>
<reference evidence="7 8" key="1">
    <citation type="journal article" date="2016" name="Proc. Natl. Acad. Sci. U.S.A.">
        <title>Comparative genomics of biotechnologically important yeasts.</title>
        <authorList>
            <person name="Riley R."/>
            <person name="Haridas S."/>
            <person name="Wolfe K.H."/>
            <person name="Lopes M.R."/>
            <person name="Hittinger C.T."/>
            <person name="Goeker M."/>
            <person name="Salamov A.A."/>
            <person name="Wisecaver J.H."/>
            <person name="Long T.M."/>
            <person name="Calvey C.H."/>
            <person name="Aerts A.L."/>
            <person name="Barry K.W."/>
            <person name="Choi C."/>
            <person name="Clum A."/>
            <person name="Coughlan A.Y."/>
            <person name="Deshpande S."/>
            <person name="Douglass A.P."/>
            <person name="Hanson S.J."/>
            <person name="Klenk H.-P."/>
            <person name="LaButti K.M."/>
            <person name="Lapidus A."/>
            <person name="Lindquist E.A."/>
            <person name="Lipzen A.M."/>
            <person name="Meier-Kolthoff J.P."/>
            <person name="Ohm R.A."/>
            <person name="Otillar R.P."/>
            <person name="Pangilinan J.L."/>
            <person name="Peng Y."/>
            <person name="Rokas A."/>
            <person name="Rosa C.A."/>
            <person name="Scheuner C."/>
            <person name="Sibirny A.A."/>
            <person name="Slot J.C."/>
            <person name="Stielow J.B."/>
            <person name="Sun H."/>
            <person name="Kurtzman C.P."/>
            <person name="Blackwell M."/>
            <person name="Grigoriev I.V."/>
            <person name="Jeffries T.W."/>
        </authorList>
    </citation>
    <scope>NUCLEOTIDE SEQUENCE [LARGE SCALE GENOMIC DNA]</scope>
    <source>
        <strain evidence="8">ATCC 58044 / CBS 1984 / NCYC 433 / NRRL Y-366-8</strain>
    </source>
</reference>
<evidence type="ECO:0000256" key="4">
    <source>
        <dbReference type="ARBA" id="ARBA00023315"/>
    </source>
</evidence>
<evidence type="ECO:0000313" key="7">
    <source>
        <dbReference type="EMBL" id="ODQ59108.1"/>
    </source>
</evidence>
<keyword evidence="4" id="KW-0012">Acyltransferase</keyword>
<dbReference type="InterPro" id="IPR007471">
    <property type="entry name" value="N-end_Aminoacyl_Trfase_N"/>
</dbReference>
<dbReference type="InterPro" id="IPR030700">
    <property type="entry name" value="N-end_Aminoacyl_Trfase"/>
</dbReference>